<name>A0AAD3SCE4_NEPGR</name>
<feature type="region of interest" description="Disordered" evidence="1">
    <location>
        <begin position="57"/>
        <end position="98"/>
    </location>
</feature>
<reference evidence="2" key="1">
    <citation type="submission" date="2023-05" db="EMBL/GenBank/DDBJ databases">
        <title>Nepenthes gracilis genome sequencing.</title>
        <authorList>
            <person name="Fukushima K."/>
        </authorList>
    </citation>
    <scope>NUCLEOTIDE SEQUENCE</scope>
    <source>
        <strain evidence="2">SING2019-196</strain>
    </source>
</reference>
<gene>
    <name evidence="2" type="ORF">Nepgr_010468</name>
</gene>
<protein>
    <submittedName>
        <fullName evidence="2">Uncharacterized protein</fullName>
    </submittedName>
</protein>
<accession>A0AAD3SCE4</accession>
<keyword evidence="3" id="KW-1185">Reference proteome</keyword>
<sequence>MTPSLSVGKGSALVLDQGHDDSPCLKATPSPSADLVSSPRFLKPSAEVDSLLELSPKDALDVNEKPGQVEAANLPTGGGSRPASLTVEVPARTPSTWL</sequence>
<organism evidence="2 3">
    <name type="scientific">Nepenthes gracilis</name>
    <name type="common">Slender pitcher plant</name>
    <dbReference type="NCBI Taxonomy" id="150966"/>
    <lineage>
        <taxon>Eukaryota</taxon>
        <taxon>Viridiplantae</taxon>
        <taxon>Streptophyta</taxon>
        <taxon>Embryophyta</taxon>
        <taxon>Tracheophyta</taxon>
        <taxon>Spermatophyta</taxon>
        <taxon>Magnoliopsida</taxon>
        <taxon>eudicotyledons</taxon>
        <taxon>Gunneridae</taxon>
        <taxon>Pentapetalae</taxon>
        <taxon>Caryophyllales</taxon>
        <taxon>Nepenthaceae</taxon>
        <taxon>Nepenthes</taxon>
    </lineage>
</organism>
<feature type="region of interest" description="Disordered" evidence="1">
    <location>
        <begin position="1"/>
        <end position="38"/>
    </location>
</feature>
<evidence type="ECO:0000256" key="1">
    <source>
        <dbReference type="SAM" id="MobiDB-lite"/>
    </source>
</evidence>
<evidence type="ECO:0000313" key="3">
    <source>
        <dbReference type="Proteomes" id="UP001279734"/>
    </source>
</evidence>
<dbReference type="EMBL" id="BSYO01000008">
    <property type="protein sequence ID" value="GMH08628.1"/>
    <property type="molecule type" value="Genomic_DNA"/>
</dbReference>
<dbReference type="Proteomes" id="UP001279734">
    <property type="component" value="Unassembled WGS sequence"/>
</dbReference>
<proteinExistence type="predicted"/>
<comment type="caution">
    <text evidence="2">The sequence shown here is derived from an EMBL/GenBank/DDBJ whole genome shotgun (WGS) entry which is preliminary data.</text>
</comment>
<evidence type="ECO:0000313" key="2">
    <source>
        <dbReference type="EMBL" id="GMH08628.1"/>
    </source>
</evidence>
<dbReference type="AlphaFoldDB" id="A0AAD3SCE4"/>